<dbReference type="EMBL" id="CADEPI010000488">
    <property type="protein sequence ID" value="CAB3386507.1"/>
    <property type="molecule type" value="Genomic_DNA"/>
</dbReference>
<keyword evidence="3 5" id="KW-0863">Zinc-finger</keyword>
<organism evidence="8 9">
    <name type="scientific">Cloeon dipterum</name>
    <dbReference type="NCBI Taxonomy" id="197152"/>
    <lineage>
        <taxon>Eukaryota</taxon>
        <taxon>Metazoa</taxon>
        <taxon>Ecdysozoa</taxon>
        <taxon>Arthropoda</taxon>
        <taxon>Hexapoda</taxon>
        <taxon>Insecta</taxon>
        <taxon>Pterygota</taxon>
        <taxon>Palaeoptera</taxon>
        <taxon>Ephemeroptera</taxon>
        <taxon>Pisciforma</taxon>
        <taxon>Baetidae</taxon>
        <taxon>Cloeon</taxon>
    </lineage>
</organism>
<dbReference type="Gene3D" id="3.30.160.60">
    <property type="entry name" value="Classic Zinc Finger"/>
    <property type="match status" value="3"/>
</dbReference>
<dbReference type="FunFam" id="3.30.160.60:FF:000072">
    <property type="entry name" value="zinc finger protein 143 isoform X1"/>
    <property type="match status" value="1"/>
</dbReference>
<evidence type="ECO:0000256" key="4">
    <source>
        <dbReference type="ARBA" id="ARBA00022833"/>
    </source>
</evidence>
<keyword evidence="2" id="KW-0677">Repeat</keyword>
<dbReference type="AlphaFoldDB" id="A0A8S1DZ82"/>
<reference evidence="8 9" key="1">
    <citation type="submission" date="2020-04" db="EMBL/GenBank/DDBJ databases">
        <authorList>
            <person name="Alioto T."/>
            <person name="Alioto T."/>
            <person name="Gomez Garrido J."/>
        </authorList>
    </citation>
    <scope>NUCLEOTIDE SEQUENCE [LARGE SCALE GENOMIC DNA]</scope>
</reference>
<dbReference type="SMART" id="SM00355">
    <property type="entry name" value="ZnF_C2H2"/>
    <property type="match status" value="3"/>
</dbReference>
<keyword evidence="4" id="KW-0862">Zinc</keyword>
<dbReference type="Proteomes" id="UP000494165">
    <property type="component" value="Unassembled WGS sequence"/>
</dbReference>
<evidence type="ECO:0000256" key="1">
    <source>
        <dbReference type="ARBA" id="ARBA00022723"/>
    </source>
</evidence>
<keyword evidence="9" id="KW-1185">Reference proteome</keyword>
<dbReference type="GO" id="GO:0000978">
    <property type="term" value="F:RNA polymerase II cis-regulatory region sequence-specific DNA binding"/>
    <property type="evidence" value="ECO:0007669"/>
    <property type="project" value="TreeGrafter"/>
</dbReference>
<name>A0A8S1DZ82_9INSE</name>
<proteinExistence type="predicted"/>
<evidence type="ECO:0000256" key="6">
    <source>
        <dbReference type="SAM" id="MobiDB-lite"/>
    </source>
</evidence>
<dbReference type="FunFam" id="3.30.160.60:FF:002115">
    <property type="entry name" value="Krueppel-like factor 15"/>
    <property type="match status" value="1"/>
</dbReference>
<dbReference type="PROSITE" id="PS50157">
    <property type="entry name" value="ZINC_FINGER_C2H2_2"/>
    <property type="match status" value="3"/>
</dbReference>
<evidence type="ECO:0000313" key="9">
    <source>
        <dbReference type="Proteomes" id="UP000494165"/>
    </source>
</evidence>
<evidence type="ECO:0000256" key="5">
    <source>
        <dbReference type="PROSITE-ProRule" id="PRU00042"/>
    </source>
</evidence>
<accession>A0A8S1DZ82</accession>
<feature type="domain" description="C2H2-type" evidence="7">
    <location>
        <begin position="158"/>
        <end position="180"/>
    </location>
</feature>
<evidence type="ECO:0000259" key="7">
    <source>
        <dbReference type="PROSITE" id="PS50157"/>
    </source>
</evidence>
<keyword evidence="1" id="KW-0479">Metal-binding</keyword>
<dbReference type="SUPFAM" id="SSF57667">
    <property type="entry name" value="beta-beta-alpha zinc fingers"/>
    <property type="match status" value="1"/>
</dbReference>
<sequence>MCIMSAAAESVQQATSIFRPWDEKGPDRVHGATGSQAETVQPPKTEDSSQSPVPTPSPLSLPSTADLYAELSRADLARLGLVCPADLARLRARKQRPKKYRCPHCNVAFSNNGQLRGHIRIHTGERPFQCPHEGCGKAFTRNEELTRHRRIHSGVRPFPCATCGKRFGRKDHLKKHARTHQKALQQAAAHHSLAAAAAAFFPPALLLPSTAFFAPQPPFPFC</sequence>
<dbReference type="PANTHER" id="PTHR23235">
    <property type="entry name" value="KRUEPPEL-LIKE TRANSCRIPTION FACTOR"/>
    <property type="match status" value="1"/>
</dbReference>
<dbReference type="FunFam" id="3.30.160.60:FF:000257">
    <property type="entry name" value="ZXD family zinc finger C"/>
    <property type="match status" value="1"/>
</dbReference>
<gene>
    <name evidence="8" type="ORF">CLODIP_2_CD02827</name>
</gene>
<protein>
    <recommendedName>
        <fullName evidence="7">C2H2-type domain-containing protein</fullName>
    </recommendedName>
</protein>
<dbReference type="InterPro" id="IPR013087">
    <property type="entry name" value="Znf_C2H2_type"/>
</dbReference>
<evidence type="ECO:0000256" key="2">
    <source>
        <dbReference type="ARBA" id="ARBA00022737"/>
    </source>
</evidence>
<dbReference type="GO" id="GO:0000981">
    <property type="term" value="F:DNA-binding transcription factor activity, RNA polymerase II-specific"/>
    <property type="evidence" value="ECO:0007669"/>
    <property type="project" value="TreeGrafter"/>
</dbReference>
<dbReference type="InterPro" id="IPR036236">
    <property type="entry name" value="Znf_C2H2_sf"/>
</dbReference>
<dbReference type="OrthoDB" id="8922241at2759"/>
<dbReference type="Pfam" id="PF00096">
    <property type="entry name" value="zf-C2H2"/>
    <property type="match status" value="3"/>
</dbReference>
<dbReference type="PANTHER" id="PTHR23235:SF139">
    <property type="entry name" value="HUCKEBEIN"/>
    <property type="match status" value="1"/>
</dbReference>
<evidence type="ECO:0000313" key="8">
    <source>
        <dbReference type="EMBL" id="CAB3386507.1"/>
    </source>
</evidence>
<feature type="region of interest" description="Disordered" evidence="6">
    <location>
        <begin position="17"/>
        <end position="61"/>
    </location>
</feature>
<evidence type="ECO:0000256" key="3">
    <source>
        <dbReference type="ARBA" id="ARBA00022771"/>
    </source>
</evidence>
<dbReference type="GO" id="GO:0008270">
    <property type="term" value="F:zinc ion binding"/>
    <property type="evidence" value="ECO:0007669"/>
    <property type="project" value="UniProtKB-KW"/>
</dbReference>
<comment type="caution">
    <text evidence="8">The sequence shown here is derived from an EMBL/GenBank/DDBJ whole genome shotgun (WGS) entry which is preliminary data.</text>
</comment>
<dbReference type="PROSITE" id="PS00028">
    <property type="entry name" value="ZINC_FINGER_C2H2_1"/>
    <property type="match status" value="3"/>
</dbReference>
<feature type="compositionally biased region" description="Basic and acidic residues" evidence="6">
    <location>
        <begin position="20"/>
        <end position="30"/>
    </location>
</feature>
<feature type="domain" description="C2H2-type" evidence="7">
    <location>
        <begin position="100"/>
        <end position="127"/>
    </location>
</feature>
<feature type="domain" description="C2H2-type" evidence="7">
    <location>
        <begin position="128"/>
        <end position="157"/>
    </location>
</feature>